<gene>
    <name evidence="1" type="ORF">DPMN_187082</name>
</gene>
<evidence type="ECO:0000313" key="1">
    <source>
        <dbReference type="EMBL" id="KAH3752465.1"/>
    </source>
</evidence>
<protein>
    <submittedName>
        <fullName evidence="1">Uncharacterized protein</fullName>
    </submittedName>
</protein>
<reference evidence="1" key="1">
    <citation type="journal article" date="2019" name="bioRxiv">
        <title>The Genome of the Zebra Mussel, Dreissena polymorpha: A Resource for Invasive Species Research.</title>
        <authorList>
            <person name="McCartney M.A."/>
            <person name="Auch B."/>
            <person name="Kono T."/>
            <person name="Mallez S."/>
            <person name="Zhang Y."/>
            <person name="Obille A."/>
            <person name="Becker A."/>
            <person name="Abrahante J.E."/>
            <person name="Garbe J."/>
            <person name="Badalamenti J.P."/>
            <person name="Herman A."/>
            <person name="Mangelson H."/>
            <person name="Liachko I."/>
            <person name="Sullivan S."/>
            <person name="Sone E.D."/>
            <person name="Koren S."/>
            <person name="Silverstein K.A.T."/>
            <person name="Beckman K.B."/>
            <person name="Gohl D.M."/>
        </authorList>
    </citation>
    <scope>NUCLEOTIDE SEQUENCE</scope>
    <source>
        <strain evidence="1">Duluth1</strain>
        <tissue evidence="1">Whole animal</tissue>
    </source>
</reference>
<comment type="caution">
    <text evidence="1">The sequence shown here is derived from an EMBL/GenBank/DDBJ whole genome shotgun (WGS) entry which is preliminary data.</text>
</comment>
<evidence type="ECO:0000313" key="2">
    <source>
        <dbReference type="Proteomes" id="UP000828390"/>
    </source>
</evidence>
<name>A0A9D4DQA8_DREPO</name>
<dbReference type="EMBL" id="JAIWYP010000010">
    <property type="protein sequence ID" value="KAH3752465.1"/>
    <property type="molecule type" value="Genomic_DNA"/>
</dbReference>
<keyword evidence="2" id="KW-1185">Reference proteome</keyword>
<organism evidence="1 2">
    <name type="scientific">Dreissena polymorpha</name>
    <name type="common">Zebra mussel</name>
    <name type="synonym">Mytilus polymorpha</name>
    <dbReference type="NCBI Taxonomy" id="45954"/>
    <lineage>
        <taxon>Eukaryota</taxon>
        <taxon>Metazoa</taxon>
        <taxon>Spiralia</taxon>
        <taxon>Lophotrochozoa</taxon>
        <taxon>Mollusca</taxon>
        <taxon>Bivalvia</taxon>
        <taxon>Autobranchia</taxon>
        <taxon>Heteroconchia</taxon>
        <taxon>Euheterodonta</taxon>
        <taxon>Imparidentia</taxon>
        <taxon>Neoheterodontei</taxon>
        <taxon>Myida</taxon>
        <taxon>Dreissenoidea</taxon>
        <taxon>Dreissenidae</taxon>
        <taxon>Dreissena</taxon>
    </lineage>
</organism>
<dbReference type="Proteomes" id="UP000828390">
    <property type="component" value="Unassembled WGS sequence"/>
</dbReference>
<dbReference type="AlphaFoldDB" id="A0A9D4DQA8"/>
<proteinExistence type="predicted"/>
<sequence>MFLHSSIRSRRGVVGMGFTGSYGLDPHLGSVLWISYKDTKYWFYPGNSSRWYRA</sequence>
<accession>A0A9D4DQA8</accession>
<reference evidence="1" key="2">
    <citation type="submission" date="2020-11" db="EMBL/GenBank/DDBJ databases">
        <authorList>
            <person name="McCartney M.A."/>
            <person name="Auch B."/>
            <person name="Kono T."/>
            <person name="Mallez S."/>
            <person name="Becker A."/>
            <person name="Gohl D.M."/>
            <person name="Silverstein K.A.T."/>
            <person name="Koren S."/>
            <person name="Bechman K.B."/>
            <person name="Herman A."/>
            <person name="Abrahante J.E."/>
            <person name="Garbe J."/>
        </authorList>
    </citation>
    <scope>NUCLEOTIDE SEQUENCE</scope>
    <source>
        <strain evidence="1">Duluth1</strain>
        <tissue evidence="1">Whole animal</tissue>
    </source>
</reference>